<accession>A0A8J6FRL2</accession>
<sequence length="92" mass="10485">MSVFVCSGLDVFMSFNKKFTRLIGLFINLSFIKQNCKVWISTVKKAKVIAKFLMQFLRGKRQSHKNDALGQLSVPPLYLHWILALNNPPNSG</sequence>
<dbReference type="Proteomes" id="UP000770717">
    <property type="component" value="Unassembled WGS sequence"/>
</dbReference>
<organism evidence="1 2">
    <name type="scientific">Eleutherodactylus coqui</name>
    <name type="common">Puerto Rican coqui</name>
    <dbReference type="NCBI Taxonomy" id="57060"/>
    <lineage>
        <taxon>Eukaryota</taxon>
        <taxon>Metazoa</taxon>
        <taxon>Chordata</taxon>
        <taxon>Craniata</taxon>
        <taxon>Vertebrata</taxon>
        <taxon>Euteleostomi</taxon>
        <taxon>Amphibia</taxon>
        <taxon>Batrachia</taxon>
        <taxon>Anura</taxon>
        <taxon>Neobatrachia</taxon>
        <taxon>Hyloidea</taxon>
        <taxon>Eleutherodactylidae</taxon>
        <taxon>Eleutherodactylinae</taxon>
        <taxon>Eleutherodactylus</taxon>
        <taxon>Eleutherodactylus</taxon>
    </lineage>
</organism>
<dbReference type="EMBL" id="WNTK01000001">
    <property type="protein sequence ID" value="KAG9491725.1"/>
    <property type="molecule type" value="Genomic_DNA"/>
</dbReference>
<keyword evidence="2" id="KW-1185">Reference proteome</keyword>
<gene>
    <name evidence="1" type="ORF">GDO78_000305</name>
</gene>
<protein>
    <submittedName>
        <fullName evidence="1">Uncharacterized protein</fullName>
    </submittedName>
</protein>
<name>A0A8J6FRL2_ELECQ</name>
<evidence type="ECO:0000313" key="1">
    <source>
        <dbReference type="EMBL" id="KAG9491725.1"/>
    </source>
</evidence>
<evidence type="ECO:0000313" key="2">
    <source>
        <dbReference type="Proteomes" id="UP000770717"/>
    </source>
</evidence>
<reference evidence="1" key="1">
    <citation type="thesis" date="2020" institute="ProQuest LLC" country="789 East Eisenhower Parkway, Ann Arbor, MI, USA">
        <title>Comparative Genomics and Chromosome Evolution.</title>
        <authorList>
            <person name="Mudd A.B."/>
        </authorList>
    </citation>
    <scope>NUCLEOTIDE SEQUENCE</scope>
    <source>
        <strain evidence="1">HN-11 Male</strain>
        <tissue evidence="1">Kidney and liver</tissue>
    </source>
</reference>
<comment type="caution">
    <text evidence="1">The sequence shown here is derived from an EMBL/GenBank/DDBJ whole genome shotgun (WGS) entry which is preliminary data.</text>
</comment>
<dbReference type="AlphaFoldDB" id="A0A8J6FRL2"/>
<proteinExistence type="predicted"/>